<feature type="domain" description="HTH gntR-type" evidence="4">
    <location>
        <begin position="33"/>
        <end position="101"/>
    </location>
</feature>
<dbReference type="HOGENOM" id="CLU_017584_10_0_9"/>
<dbReference type="PaxDb" id="411902-CLOBOL_00493"/>
<accession>A8RHS6</accession>
<proteinExistence type="predicted"/>
<comment type="caution">
    <text evidence="5">The sequence shown here is derived from an EMBL/GenBank/DDBJ whole genome shotgun (WGS) entry which is preliminary data.</text>
</comment>
<dbReference type="CDD" id="cd07377">
    <property type="entry name" value="WHTH_GntR"/>
    <property type="match status" value="1"/>
</dbReference>
<reference evidence="5 6" key="2">
    <citation type="submission" date="2007-09" db="EMBL/GenBank/DDBJ databases">
        <title>Draft genome sequence of Clostridium bolteae (ATCC BAA-613).</title>
        <authorList>
            <person name="Sudarsanam P."/>
            <person name="Ley R."/>
            <person name="Guruge J."/>
            <person name="Turnbaugh P.J."/>
            <person name="Mahowald M."/>
            <person name="Liep D."/>
            <person name="Gordon J."/>
        </authorList>
    </citation>
    <scope>NUCLEOTIDE SEQUENCE [LARGE SCALE GENOMIC DNA]</scope>
    <source>
        <strain evidence="6">ATCC BAA-613 / DSM 15670 / CCUG 46953 / JCM 12243 / WAL 16351</strain>
    </source>
</reference>
<reference evidence="5 6" key="1">
    <citation type="submission" date="2007-08" db="EMBL/GenBank/DDBJ databases">
        <authorList>
            <person name="Fulton L."/>
            <person name="Clifton S."/>
            <person name="Fulton B."/>
            <person name="Xu J."/>
            <person name="Minx P."/>
            <person name="Pepin K.H."/>
            <person name="Johnson M."/>
            <person name="Thiruvilangam P."/>
            <person name="Bhonagiri V."/>
            <person name="Nash W.E."/>
            <person name="Mardis E.R."/>
            <person name="Wilson R.K."/>
        </authorList>
    </citation>
    <scope>NUCLEOTIDE SEQUENCE [LARGE SCALE GENOMIC DNA]</scope>
    <source>
        <strain evidence="6">ATCC BAA-613 / DSM 15670 / CCUG 46953 / JCM 12243 / WAL 16351</strain>
    </source>
</reference>
<evidence type="ECO:0000256" key="2">
    <source>
        <dbReference type="ARBA" id="ARBA00023125"/>
    </source>
</evidence>
<evidence type="ECO:0000313" key="6">
    <source>
        <dbReference type="Proteomes" id="UP000005396"/>
    </source>
</evidence>
<organism evidence="5 6">
    <name type="scientific">Enterocloster bolteae (strain ATCC BAA-613 / DSM 15670 / CCUG 46953 / JCM 12243 / WAL 16351)</name>
    <name type="common">Clostridium bolteae</name>
    <dbReference type="NCBI Taxonomy" id="411902"/>
    <lineage>
        <taxon>Bacteria</taxon>
        <taxon>Bacillati</taxon>
        <taxon>Bacillota</taxon>
        <taxon>Clostridia</taxon>
        <taxon>Lachnospirales</taxon>
        <taxon>Lachnospiraceae</taxon>
        <taxon>Enterocloster</taxon>
    </lineage>
</organism>
<keyword evidence="1" id="KW-0805">Transcription regulation</keyword>
<evidence type="ECO:0000256" key="3">
    <source>
        <dbReference type="ARBA" id="ARBA00023163"/>
    </source>
</evidence>
<dbReference type="PANTHER" id="PTHR38445:SF9">
    <property type="entry name" value="HTH-TYPE TRANSCRIPTIONAL REPRESSOR YTRA"/>
    <property type="match status" value="1"/>
</dbReference>
<name>A8RHS6_ENTBW</name>
<keyword evidence="3" id="KW-0804">Transcription</keyword>
<dbReference type="PROSITE" id="PS50949">
    <property type="entry name" value="HTH_GNTR"/>
    <property type="match status" value="1"/>
</dbReference>
<dbReference type="InterPro" id="IPR000524">
    <property type="entry name" value="Tscrpt_reg_HTH_GntR"/>
</dbReference>
<dbReference type="SUPFAM" id="SSF46785">
    <property type="entry name" value="Winged helix' DNA-binding domain"/>
    <property type="match status" value="1"/>
</dbReference>
<dbReference type="GO" id="GO:0003700">
    <property type="term" value="F:DNA-binding transcription factor activity"/>
    <property type="evidence" value="ECO:0007669"/>
    <property type="project" value="InterPro"/>
</dbReference>
<dbReference type="InterPro" id="IPR036390">
    <property type="entry name" value="WH_DNA-bd_sf"/>
</dbReference>
<dbReference type="Pfam" id="PF00392">
    <property type="entry name" value="GntR"/>
    <property type="match status" value="1"/>
</dbReference>
<dbReference type="Proteomes" id="UP000005396">
    <property type="component" value="Unassembled WGS sequence"/>
</dbReference>
<dbReference type="InterPro" id="IPR036388">
    <property type="entry name" value="WH-like_DNA-bd_sf"/>
</dbReference>
<dbReference type="eggNOG" id="COG1725">
    <property type="taxonomic scope" value="Bacteria"/>
</dbReference>
<dbReference type="SMART" id="SM00345">
    <property type="entry name" value="HTH_GNTR"/>
    <property type="match status" value="1"/>
</dbReference>
<dbReference type="Gene3D" id="1.10.10.10">
    <property type="entry name" value="Winged helix-like DNA-binding domain superfamily/Winged helix DNA-binding domain"/>
    <property type="match status" value="1"/>
</dbReference>
<evidence type="ECO:0000259" key="4">
    <source>
        <dbReference type="PROSITE" id="PS50949"/>
    </source>
</evidence>
<evidence type="ECO:0000313" key="5">
    <source>
        <dbReference type="EMBL" id="EDP19057.1"/>
    </source>
</evidence>
<sequence>MAGALLRPLSGIPAARTERGKDGMIVLDYRDSRPLYEQVAERLRELMFKGALPQDAQLPSVRSLATELSINPNTIQRAYTELERQGYIYSIKGKGSFVADNSRMKAGILQEWKGHFNSAVEEGIKVGVTAGEMKEMIDTACRNHAMERGESND</sequence>
<protein>
    <recommendedName>
        <fullName evidence="4">HTH gntR-type domain-containing protein</fullName>
    </recommendedName>
</protein>
<dbReference type="EMBL" id="ABCC02000009">
    <property type="protein sequence ID" value="EDP19057.1"/>
    <property type="molecule type" value="Genomic_DNA"/>
</dbReference>
<dbReference type="PANTHER" id="PTHR38445">
    <property type="entry name" value="HTH-TYPE TRANSCRIPTIONAL REPRESSOR YTRA"/>
    <property type="match status" value="1"/>
</dbReference>
<keyword evidence="2" id="KW-0238">DNA-binding</keyword>
<evidence type="ECO:0000256" key="1">
    <source>
        <dbReference type="ARBA" id="ARBA00023015"/>
    </source>
</evidence>
<dbReference type="GO" id="GO:0003677">
    <property type="term" value="F:DNA binding"/>
    <property type="evidence" value="ECO:0007669"/>
    <property type="project" value="UniProtKB-KW"/>
</dbReference>
<gene>
    <name evidence="5" type="ORF">CLOBOL_00493</name>
</gene>
<dbReference type="AlphaFoldDB" id="A8RHS6"/>